<name>A0A0E9Q5C1_ANGAN</name>
<organism evidence="1">
    <name type="scientific">Anguilla anguilla</name>
    <name type="common">European freshwater eel</name>
    <name type="synonym">Muraena anguilla</name>
    <dbReference type="NCBI Taxonomy" id="7936"/>
    <lineage>
        <taxon>Eukaryota</taxon>
        <taxon>Metazoa</taxon>
        <taxon>Chordata</taxon>
        <taxon>Craniata</taxon>
        <taxon>Vertebrata</taxon>
        <taxon>Euteleostomi</taxon>
        <taxon>Actinopterygii</taxon>
        <taxon>Neopterygii</taxon>
        <taxon>Teleostei</taxon>
        <taxon>Anguilliformes</taxon>
        <taxon>Anguillidae</taxon>
        <taxon>Anguilla</taxon>
    </lineage>
</organism>
<sequence length="68" mass="7725">MMTQSKQRPTLTELPYSRTNPPMNSCRFTIRYVTPESWTTGGSLSRLRRGTTSCPTSPLCMRASGWRP</sequence>
<dbReference type="EMBL" id="GBXM01065892">
    <property type="protein sequence ID" value="JAH42685.1"/>
    <property type="molecule type" value="Transcribed_RNA"/>
</dbReference>
<dbReference type="EMBL" id="GBXM01096643">
    <property type="protein sequence ID" value="JAH11934.1"/>
    <property type="molecule type" value="Transcribed_RNA"/>
</dbReference>
<proteinExistence type="predicted"/>
<accession>A0A0E9Q5C1</accession>
<reference evidence="1" key="1">
    <citation type="submission" date="2014-11" db="EMBL/GenBank/DDBJ databases">
        <authorList>
            <person name="Amaro Gonzalez C."/>
        </authorList>
    </citation>
    <scope>NUCLEOTIDE SEQUENCE</scope>
</reference>
<reference evidence="1" key="2">
    <citation type="journal article" date="2015" name="Fish Shellfish Immunol.">
        <title>Early steps in the European eel (Anguilla anguilla)-Vibrio vulnificus interaction in the gills: Role of the RtxA13 toxin.</title>
        <authorList>
            <person name="Callol A."/>
            <person name="Pajuelo D."/>
            <person name="Ebbesson L."/>
            <person name="Teles M."/>
            <person name="MacKenzie S."/>
            <person name="Amaro C."/>
        </authorList>
    </citation>
    <scope>NUCLEOTIDE SEQUENCE</scope>
</reference>
<evidence type="ECO:0000313" key="1">
    <source>
        <dbReference type="EMBL" id="JAH11934.1"/>
    </source>
</evidence>
<protein>
    <submittedName>
        <fullName evidence="1">Uncharacterized protein</fullName>
    </submittedName>
</protein>
<dbReference type="AlphaFoldDB" id="A0A0E9Q5C1"/>